<dbReference type="NCBIfam" id="TIGR00254">
    <property type="entry name" value="GGDEF"/>
    <property type="match status" value="1"/>
</dbReference>
<dbReference type="InterPro" id="IPR029787">
    <property type="entry name" value="Nucleotide_cyclase"/>
</dbReference>
<dbReference type="Proteomes" id="UP000005737">
    <property type="component" value="Unassembled WGS sequence"/>
</dbReference>
<dbReference type="Gene3D" id="3.30.450.40">
    <property type="match status" value="1"/>
</dbReference>
<dbReference type="InterPro" id="IPR052163">
    <property type="entry name" value="DGC-Regulatory_Protein"/>
</dbReference>
<dbReference type="AlphaFoldDB" id="H2CG11"/>
<protein>
    <submittedName>
        <fullName evidence="2">Diguanylate cyclase with GAF sensor</fullName>
    </submittedName>
</protein>
<dbReference type="InterPro" id="IPR000160">
    <property type="entry name" value="GGDEF_dom"/>
</dbReference>
<keyword evidence="3" id="KW-1185">Reference proteome</keyword>
<organism evidence="2 3">
    <name type="scientific">Leptonema illini DSM 21528</name>
    <dbReference type="NCBI Taxonomy" id="929563"/>
    <lineage>
        <taxon>Bacteria</taxon>
        <taxon>Pseudomonadati</taxon>
        <taxon>Spirochaetota</taxon>
        <taxon>Spirochaetia</taxon>
        <taxon>Leptospirales</taxon>
        <taxon>Leptospiraceae</taxon>
        <taxon>Leptonema</taxon>
    </lineage>
</organism>
<dbReference type="Pfam" id="PF00990">
    <property type="entry name" value="GGDEF"/>
    <property type="match status" value="1"/>
</dbReference>
<dbReference type="InterPro" id="IPR003018">
    <property type="entry name" value="GAF"/>
</dbReference>
<evidence type="ECO:0000313" key="3">
    <source>
        <dbReference type="Proteomes" id="UP000005737"/>
    </source>
</evidence>
<dbReference type="SMART" id="SM00065">
    <property type="entry name" value="GAF"/>
    <property type="match status" value="1"/>
</dbReference>
<dbReference type="STRING" id="183.GCA_002009735_01214"/>
<accession>H2CG11</accession>
<reference evidence="2 3" key="1">
    <citation type="submission" date="2011-10" db="EMBL/GenBank/DDBJ databases">
        <title>The Improved High-Quality Draft genome of Leptonema illini DSM 21528.</title>
        <authorList>
            <consortium name="US DOE Joint Genome Institute (JGI-PGF)"/>
            <person name="Lucas S."/>
            <person name="Copeland A."/>
            <person name="Lapidus A."/>
            <person name="Glavina del Rio T."/>
            <person name="Dalin E."/>
            <person name="Tice H."/>
            <person name="Bruce D."/>
            <person name="Goodwin L."/>
            <person name="Pitluck S."/>
            <person name="Peters L."/>
            <person name="Mikhailova N."/>
            <person name="Held B."/>
            <person name="Kyrpides N."/>
            <person name="Mavromatis K."/>
            <person name="Ivanova N."/>
            <person name="Markowitz V."/>
            <person name="Cheng J.-F."/>
            <person name="Hugenholtz P."/>
            <person name="Woyke T."/>
            <person name="Wu D."/>
            <person name="Gronow S."/>
            <person name="Wellnitz S."/>
            <person name="Brambilla E.-M."/>
            <person name="Klenk H.-P."/>
            <person name="Eisen J.A."/>
        </authorList>
    </citation>
    <scope>NUCLEOTIDE SEQUENCE [LARGE SCALE GENOMIC DNA]</scope>
    <source>
        <strain evidence="2 3">DSM 21528</strain>
    </source>
</reference>
<dbReference type="InterPro" id="IPR029016">
    <property type="entry name" value="GAF-like_dom_sf"/>
</dbReference>
<gene>
    <name evidence="2" type="ORF">Lepil_3196</name>
</gene>
<feature type="domain" description="GGDEF" evidence="1">
    <location>
        <begin position="203"/>
        <end position="330"/>
    </location>
</feature>
<evidence type="ECO:0000313" key="2">
    <source>
        <dbReference type="EMBL" id="EHQ07859.1"/>
    </source>
</evidence>
<dbReference type="EMBL" id="JH597773">
    <property type="protein sequence ID" value="EHQ07859.1"/>
    <property type="molecule type" value="Genomic_DNA"/>
</dbReference>
<dbReference type="Pfam" id="PF13185">
    <property type="entry name" value="GAF_2"/>
    <property type="match status" value="1"/>
</dbReference>
<dbReference type="InterPro" id="IPR043128">
    <property type="entry name" value="Rev_trsase/Diguanyl_cyclase"/>
</dbReference>
<dbReference type="RefSeq" id="WP_002774043.1">
    <property type="nucleotide sequence ID" value="NZ_JH597773.1"/>
</dbReference>
<dbReference type="Gene3D" id="3.30.70.270">
    <property type="match status" value="1"/>
</dbReference>
<sequence length="330" mass="36552">MMSILPEKMLRIIQIQTEVVRLGLDLGAVMALVVMRMQTLMKADGAVIELAEGDDMVYRAASGIAEGQLGLRVPVHGSLSGLCVTVGEALLCKDSESDSRVDREACRKVGLRSMIVMPLKDGDIVVGVIKVLSAQPHAFDEADMEVLNLISDLIASSMYNAARFESDEMFRRATYDHLTDVANRALFYDRMRQRLAQAVRQKERFAVLMIDMDGLKSINDTLSHRAGDAAIREFALRLKAAVGDTDTVARLGGDEFGIIFYKVERDMDILGLLERIDERVARPFSFENMTVTLSGSTGYASFPEDAEGLESLIEIADRRMYSQKRAKKTG</sequence>
<dbReference type="SUPFAM" id="SSF55781">
    <property type="entry name" value="GAF domain-like"/>
    <property type="match status" value="1"/>
</dbReference>
<dbReference type="HOGENOM" id="CLU_000445_11_24_12"/>
<evidence type="ECO:0000259" key="1">
    <source>
        <dbReference type="PROSITE" id="PS50887"/>
    </source>
</evidence>
<name>H2CG11_9LEPT</name>
<dbReference type="SUPFAM" id="SSF55073">
    <property type="entry name" value="Nucleotide cyclase"/>
    <property type="match status" value="1"/>
</dbReference>
<dbReference type="CDD" id="cd01949">
    <property type="entry name" value="GGDEF"/>
    <property type="match status" value="1"/>
</dbReference>
<dbReference type="SMART" id="SM00267">
    <property type="entry name" value="GGDEF"/>
    <property type="match status" value="1"/>
</dbReference>
<proteinExistence type="predicted"/>
<dbReference type="PANTHER" id="PTHR46663:SF2">
    <property type="entry name" value="GGDEF DOMAIN-CONTAINING PROTEIN"/>
    <property type="match status" value="1"/>
</dbReference>
<dbReference type="PANTHER" id="PTHR46663">
    <property type="entry name" value="DIGUANYLATE CYCLASE DGCT-RELATED"/>
    <property type="match status" value="1"/>
</dbReference>
<dbReference type="PROSITE" id="PS50887">
    <property type="entry name" value="GGDEF"/>
    <property type="match status" value="1"/>
</dbReference>